<evidence type="ECO:0000256" key="4">
    <source>
        <dbReference type="PROSITE-ProRule" id="PRU00473"/>
    </source>
</evidence>
<evidence type="ECO:0000256" key="1">
    <source>
        <dbReference type="ARBA" id="ARBA00004442"/>
    </source>
</evidence>
<dbReference type="PRINTS" id="PR01023">
    <property type="entry name" value="NAFLGMOTY"/>
</dbReference>
<accession>A0A348WM44</accession>
<reference evidence="7 8" key="1">
    <citation type="journal article" date="2018" name="Nat. Biotechnol.">
        <title>A standardized bacterial taxonomy based on genome phylogeny substantially revises the tree of life.</title>
        <authorList>
            <person name="Parks D.H."/>
            <person name="Chuvochina M."/>
            <person name="Waite D.W."/>
            <person name="Rinke C."/>
            <person name="Skarshewski A."/>
            <person name="Chaumeil P.A."/>
            <person name="Hugenholtz P."/>
        </authorList>
    </citation>
    <scope>NUCLEOTIDE SEQUENCE [LARGE SCALE GENOMIC DNA]</scope>
    <source>
        <strain evidence="7">UBA9360</strain>
    </source>
</reference>
<evidence type="ECO:0000256" key="2">
    <source>
        <dbReference type="ARBA" id="ARBA00023136"/>
    </source>
</evidence>
<dbReference type="Pfam" id="PF13441">
    <property type="entry name" value="Gly-zipper_YMGG"/>
    <property type="match status" value="1"/>
</dbReference>
<evidence type="ECO:0000256" key="3">
    <source>
        <dbReference type="ARBA" id="ARBA00023237"/>
    </source>
</evidence>
<feature type="chain" id="PRO_5017021748" description="OmpA-like domain-containing protein" evidence="5">
    <location>
        <begin position="18"/>
        <end position="210"/>
    </location>
</feature>
<dbReference type="Pfam" id="PF00691">
    <property type="entry name" value="OmpA"/>
    <property type="match status" value="1"/>
</dbReference>
<dbReference type="GO" id="GO:0009279">
    <property type="term" value="C:cell outer membrane"/>
    <property type="evidence" value="ECO:0007669"/>
    <property type="project" value="UniProtKB-SubCell"/>
</dbReference>
<evidence type="ECO:0000256" key="5">
    <source>
        <dbReference type="SAM" id="SignalP"/>
    </source>
</evidence>
<dbReference type="InterPro" id="IPR027367">
    <property type="entry name" value="Gly-zipper_YMGG"/>
</dbReference>
<sequence>MNSRLLILGIAGTLALAGCSNTMNNTQKGAAIGAVAGAVIGKGTGDHDKSRYLWGAAVGALAGSAIGNYMDKQEEAFRDELSGSGVQVIRDGDNIRLQLPGNITFASESANISQNFYPVLEDVAAVLNKYNKTTMMIEGHTDSTGSADYNQQLSLNRANAVRNYLVGYGVDSRRVTTQGFGESQPIATNDTAQGRQQNRRVELRIIPNQQ</sequence>
<dbReference type="CDD" id="cd07185">
    <property type="entry name" value="OmpA_C-like"/>
    <property type="match status" value="1"/>
</dbReference>
<dbReference type="PANTHER" id="PTHR30329">
    <property type="entry name" value="STATOR ELEMENT OF FLAGELLAR MOTOR COMPLEX"/>
    <property type="match status" value="1"/>
</dbReference>
<dbReference type="PRINTS" id="PR01021">
    <property type="entry name" value="OMPADOMAIN"/>
</dbReference>
<dbReference type="InterPro" id="IPR050330">
    <property type="entry name" value="Bact_OuterMem_StrucFunc"/>
</dbReference>
<keyword evidence="5" id="KW-0732">Signal</keyword>
<evidence type="ECO:0000313" key="7">
    <source>
        <dbReference type="EMBL" id="HAR55606.1"/>
    </source>
</evidence>
<protein>
    <recommendedName>
        <fullName evidence="6">OmpA-like domain-containing protein</fullName>
    </recommendedName>
</protein>
<organism evidence="7 8">
    <name type="scientific">Idiomarina baltica</name>
    <dbReference type="NCBI Taxonomy" id="190892"/>
    <lineage>
        <taxon>Bacteria</taxon>
        <taxon>Pseudomonadati</taxon>
        <taxon>Pseudomonadota</taxon>
        <taxon>Gammaproteobacteria</taxon>
        <taxon>Alteromonadales</taxon>
        <taxon>Idiomarinaceae</taxon>
        <taxon>Idiomarina</taxon>
    </lineage>
</organism>
<dbReference type="STRING" id="314276.OS145_01382"/>
<comment type="caution">
    <text evidence="7">The sequence shown here is derived from an EMBL/GenBank/DDBJ whole genome shotgun (WGS) entry which is preliminary data.</text>
</comment>
<keyword evidence="2 4" id="KW-0472">Membrane</keyword>
<dbReference type="EMBL" id="DMUP01000048">
    <property type="protein sequence ID" value="HAR55606.1"/>
    <property type="molecule type" value="Genomic_DNA"/>
</dbReference>
<dbReference type="InterPro" id="IPR006665">
    <property type="entry name" value="OmpA-like"/>
</dbReference>
<proteinExistence type="predicted"/>
<keyword evidence="3" id="KW-0998">Cell outer membrane</keyword>
<evidence type="ECO:0000313" key="8">
    <source>
        <dbReference type="Proteomes" id="UP000262878"/>
    </source>
</evidence>
<comment type="subcellular location">
    <subcellularLocation>
        <location evidence="1">Cell outer membrane</location>
    </subcellularLocation>
</comment>
<dbReference type="SUPFAM" id="SSF103088">
    <property type="entry name" value="OmpA-like"/>
    <property type="match status" value="1"/>
</dbReference>
<feature type="signal peptide" evidence="5">
    <location>
        <begin position="1"/>
        <end position="17"/>
    </location>
</feature>
<dbReference type="Gene3D" id="3.30.1330.60">
    <property type="entry name" value="OmpA-like domain"/>
    <property type="match status" value="1"/>
</dbReference>
<dbReference type="PANTHER" id="PTHR30329:SF21">
    <property type="entry name" value="LIPOPROTEIN YIAD-RELATED"/>
    <property type="match status" value="1"/>
</dbReference>
<dbReference type="AlphaFoldDB" id="A0A348WM44"/>
<dbReference type="PROSITE" id="PS51257">
    <property type="entry name" value="PROKAR_LIPOPROTEIN"/>
    <property type="match status" value="1"/>
</dbReference>
<dbReference type="Proteomes" id="UP000262878">
    <property type="component" value="Unassembled WGS sequence"/>
</dbReference>
<dbReference type="PROSITE" id="PS51123">
    <property type="entry name" value="OMPA_2"/>
    <property type="match status" value="1"/>
</dbReference>
<dbReference type="InterPro" id="IPR036737">
    <property type="entry name" value="OmpA-like_sf"/>
</dbReference>
<dbReference type="InterPro" id="IPR006664">
    <property type="entry name" value="OMP_bac"/>
</dbReference>
<evidence type="ECO:0000259" key="6">
    <source>
        <dbReference type="PROSITE" id="PS51123"/>
    </source>
</evidence>
<gene>
    <name evidence="7" type="ORF">DCR58_02335</name>
</gene>
<feature type="domain" description="OmpA-like" evidence="6">
    <location>
        <begin position="92"/>
        <end position="209"/>
    </location>
</feature>
<name>A0A348WM44_9GAMM</name>